<dbReference type="Gene3D" id="3.30.70.1900">
    <property type="match status" value="1"/>
</dbReference>
<dbReference type="GO" id="GO:0003723">
    <property type="term" value="F:RNA binding"/>
    <property type="evidence" value="ECO:0007669"/>
    <property type="project" value="UniProtKB-KW"/>
</dbReference>
<evidence type="ECO:0000256" key="3">
    <source>
        <dbReference type="ARBA" id="ARBA00023118"/>
    </source>
</evidence>
<dbReference type="InterPro" id="IPR045747">
    <property type="entry name" value="CRISPR-assoc_prot_Cas6_N_sf"/>
</dbReference>
<dbReference type="Gene3D" id="3.30.70.1890">
    <property type="match status" value="1"/>
</dbReference>
<feature type="active site" description="Proton donor" evidence="6">
    <location>
        <position position="43"/>
    </location>
</feature>
<dbReference type="PIRSF" id="PIRSF005054">
    <property type="entry name" value="PF1131"/>
    <property type="match status" value="1"/>
</dbReference>
<organism evidence="8 9">
    <name type="scientific">Aerophobetes bacterium</name>
    <dbReference type="NCBI Taxonomy" id="2030807"/>
    <lineage>
        <taxon>Bacteria</taxon>
        <taxon>Candidatus Aerophobota</taxon>
    </lineage>
</organism>
<dbReference type="CDD" id="cd21140">
    <property type="entry name" value="Cas6_I-like"/>
    <property type="match status" value="1"/>
</dbReference>
<evidence type="ECO:0000313" key="8">
    <source>
        <dbReference type="EMBL" id="RLE07543.1"/>
    </source>
</evidence>
<reference evidence="8 9" key="1">
    <citation type="submission" date="2018-06" db="EMBL/GenBank/DDBJ databases">
        <title>Extensive metabolic versatility and redundancy in microbially diverse, dynamic hydrothermal sediments.</title>
        <authorList>
            <person name="Dombrowski N."/>
            <person name="Teske A."/>
            <person name="Baker B.J."/>
        </authorList>
    </citation>
    <scope>NUCLEOTIDE SEQUENCE [LARGE SCALE GENOMIC DNA]</scope>
    <source>
        <strain evidence="8">B47_G16</strain>
    </source>
</reference>
<evidence type="ECO:0000256" key="1">
    <source>
        <dbReference type="ARBA" id="ARBA00005937"/>
    </source>
</evidence>
<feature type="active site" description="Proton acceptor" evidence="6">
    <location>
        <position position="31"/>
    </location>
</feature>
<proteinExistence type="inferred from homology"/>
<dbReference type="Pfam" id="PF01881">
    <property type="entry name" value="Cas_Cas6_C"/>
    <property type="match status" value="1"/>
</dbReference>
<dbReference type="InterPro" id="IPR010156">
    <property type="entry name" value="CRISPR-assoc_prot_Cas6"/>
</dbReference>
<comment type="function">
    <text evidence="4">CRISPR (clustered regularly interspaced short palindromic repeat), is an adaptive immune system that provides protection against mobile genetic elements (viruses, transposable elements and conjugative plasmids). CRISPR clusters contain sequences complementary to antecedent mobile elements and target invading nucleic acids. CRISPR clusters are transcribed and processed into CRISPR RNA (crRNA).</text>
</comment>
<gene>
    <name evidence="8" type="primary">cas6</name>
    <name evidence="8" type="ORF">DRJ00_07955</name>
</gene>
<comment type="caution">
    <text evidence="8">The sequence shown here is derived from an EMBL/GenBank/DDBJ whole genome shotgun (WGS) entry which is preliminary data.</text>
</comment>
<evidence type="ECO:0000256" key="6">
    <source>
        <dbReference type="PIRSR" id="PIRSR005054-50"/>
    </source>
</evidence>
<name>A0A497E2B6_UNCAE</name>
<dbReference type="AlphaFoldDB" id="A0A497E2B6"/>
<protein>
    <recommendedName>
        <fullName evidence="4">CRISPR-associated endoribonuclease</fullName>
    </recommendedName>
</protein>
<comment type="similarity">
    <text evidence="1 4">Belongs to the CRISPR-associated protein Cas6/Cse3/CasE family.</text>
</comment>
<dbReference type="GO" id="GO:0016788">
    <property type="term" value="F:hydrolase activity, acting on ester bonds"/>
    <property type="evidence" value="ECO:0007669"/>
    <property type="project" value="InterPro"/>
</dbReference>
<keyword evidence="2" id="KW-0694">RNA-binding</keyword>
<feature type="domain" description="CRISPR associated protein Cas6 C-terminal" evidence="7">
    <location>
        <begin position="128"/>
        <end position="252"/>
    </location>
</feature>
<dbReference type="EMBL" id="QMPZ01000160">
    <property type="protein sequence ID" value="RLE07543.1"/>
    <property type="molecule type" value="Genomic_DNA"/>
</dbReference>
<evidence type="ECO:0000313" key="9">
    <source>
        <dbReference type="Proteomes" id="UP000279422"/>
    </source>
</evidence>
<keyword evidence="3" id="KW-0051">Antiviral defense</keyword>
<dbReference type="NCBIfam" id="TIGR01877">
    <property type="entry name" value="cas_cas6"/>
    <property type="match status" value="1"/>
</dbReference>
<evidence type="ECO:0000256" key="2">
    <source>
        <dbReference type="ARBA" id="ARBA00022884"/>
    </source>
</evidence>
<dbReference type="Proteomes" id="UP000279422">
    <property type="component" value="Unassembled WGS sequence"/>
</dbReference>
<evidence type="ECO:0000259" key="7">
    <source>
        <dbReference type="Pfam" id="PF01881"/>
    </source>
</evidence>
<accession>A0A497E2B6</accession>
<dbReference type="InterPro" id="IPR049435">
    <property type="entry name" value="Cas_Cas6_C"/>
</dbReference>
<evidence type="ECO:0000256" key="5">
    <source>
        <dbReference type="PIRSR" id="PIRSR005054-1"/>
    </source>
</evidence>
<feature type="site" description="Transition state stabilizer" evidence="5">
    <location>
        <position position="55"/>
    </location>
</feature>
<dbReference type="PANTHER" id="PTHR36984">
    <property type="entry name" value="CRISPR-ASSOCIATED ENDORIBONUCLEASE CAS6 1"/>
    <property type="match status" value="1"/>
</dbReference>
<dbReference type="PANTHER" id="PTHR36984:SF1">
    <property type="entry name" value="CRISPR-ASSOCIATED ENDORIBONUCLEASE CAS6 1"/>
    <property type="match status" value="1"/>
</dbReference>
<sequence>MRLTITFQSPDLSSCIKLPLHYNYALQGFIYNHISSHLAEFLHNRGYSFERRVFKLFTFSRIFGRYRLDKEKRLISFSSPVKFQLSSPLDDFIQEFAETLARSPDVSLEGNSLVVSSIEVHFSPHIRSPVIIKMLSPLTCYSTFLTGEGKKKTYFFSPFEKEFSRIVKENIVKKYVAFHQKKPSSEDFDILPFKVDKKSEKIVKYTPKENSPTVIKGWMGIYKLKGSPELIHLAYDAGLGAKNPQGFGMFEIVKIADFKEK</sequence>
<dbReference type="GO" id="GO:0051607">
    <property type="term" value="P:defense response to virus"/>
    <property type="evidence" value="ECO:0007669"/>
    <property type="project" value="UniProtKB-KW"/>
</dbReference>
<evidence type="ECO:0000256" key="4">
    <source>
        <dbReference type="PIRNR" id="PIRNR005054"/>
    </source>
</evidence>
<dbReference type="Pfam" id="PF21350">
    <property type="entry name" value="Cas6_I-A"/>
    <property type="match status" value="1"/>
</dbReference>